<name>A0A177A9U0_9PEZI</name>
<dbReference type="SUPFAM" id="SSF53756">
    <property type="entry name" value="UDP-Glycosyltransferase/glycogen phosphorylase"/>
    <property type="match status" value="1"/>
</dbReference>
<dbReference type="OrthoDB" id="5835829at2759"/>
<feature type="region of interest" description="Disordered" evidence="2">
    <location>
        <begin position="87"/>
        <end position="248"/>
    </location>
</feature>
<evidence type="ECO:0000313" key="5">
    <source>
        <dbReference type="EMBL" id="OAF58899.1"/>
    </source>
</evidence>
<proteinExistence type="predicted"/>
<reference evidence="5" key="1">
    <citation type="submission" date="2016-03" db="EMBL/GenBank/DDBJ databases">
        <title>Updated assembly of Pseudogymnoascus destructans, the fungus causing white-nose syndrome of bats.</title>
        <authorList>
            <person name="Palmer J.M."/>
            <person name="Drees K.P."/>
            <person name="Foster J.T."/>
            <person name="Lindner D.L."/>
        </authorList>
    </citation>
    <scope>NUCLEOTIDE SEQUENCE [LARGE SCALE GENOMIC DNA]</scope>
    <source>
        <strain evidence="5">20631-21</strain>
    </source>
</reference>
<dbReference type="InterPro" id="IPR004276">
    <property type="entry name" value="GlycoTrans_28_N"/>
</dbReference>
<dbReference type="PANTHER" id="PTHR48050:SF5">
    <property type="entry name" value="UDP-GLUCOSE,STEROL TRANSFERASE"/>
    <property type="match status" value="1"/>
</dbReference>
<evidence type="ECO:0000256" key="1">
    <source>
        <dbReference type="ARBA" id="ARBA00022679"/>
    </source>
</evidence>
<dbReference type="InterPro" id="IPR050426">
    <property type="entry name" value="Glycosyltransferase_28"/>
</dbReference>
<dbReference type="CDD" id="cd03784">
    <property type="entry name" value="GT1_Gtf-like"/>
    <property type="match status" value="1"/>
</dbReference>
<accession>A0A177A9U0</accession>
<evidence type="ECO:0000259" key="4">
    <source>
        <dbReference type="Pfam" id="PF06722"/>
    </source>
</evidence>
<feature type="region of interest" description="Disordered" evidence="2">
    <location>
        <begin position="276"/>
        <end position="296"/>
    </location>
</feature>
<dbReference type="RefSeq" id="XP_024324183.1">
    <property type="nucleotide sequence ID" value="XM_024469781.1"/>
</dbReference>
<feature type="compositionally biased region" description="Polar residues" evidence="2">
    <location>
        <begin position="882"/>
        <end position="906"/>
    </location>
</feature>
<dbReference type="Proteomes" id="UP000077154">
    <property type="component" value="Unassembled WGS sequence"/>
</dbReference>
<dbReference type="EMBL" id="KV441395">
    <property type="protein sequence ID" value="OAF58899.1"/>
    <property type="molecule type" value="Genomic_DNA"/>
</dbReference>
<dbReference type="FunFam" id="3.40.50.2000:FF:000009">
    <property type="entry name" value="Sterol 3-beta-glucosyltransferase UGT80A2"/>
    <property type="match status" value="1"/>
</dbReference>
<gene>
    <name evidence="5" type="ORF">VC83_06177</name>
</gene>
<dbReference type="GO" id="GO:0005975">
    <property type="term" value="P:carbohydrate metabolic process"/>
    <property type="evidence" value="ECO:0007669"/>
    <property type="project" value="InterPro"/>
</dbReference>
<evidence type="ECO:0000259" key="3">
    <source>
        <dbReference type="Pfam" id="PF03033"/>
    </source>
</evidence>
<dbReference type="Pfam" id="PF06722">
    <property type="entry name" value="EryCIII-like_C"/>
    <property type="match status" value="1"/>
</dbReference>
<sequence>MSNLPPNYEPADELPAVFIGPDGTIEYPSLIPPHVEFPCTTPRGTHIQRPVTVKAPAGEGLGVNEPFPDQRLGDASTCGKPLPYRPLNQEAGEVGETGPGALENPPRDVSPPYLNHRPSPVIGWRTEQPEPARRHRMSHGRRATEGSGPTGLVLTPTANGVNAVDSADTSDTSSSSPSSSEESSSEEDEEPQGVLMKAQSWVGRGRNRADSDPKSSRRSSTNAKARNRYRKFNLGNDKYKSSGKVSKNDGRLKISVSDTSNTGYLAKALGATFQRRVGHEPELSRPSPSGTEFSSRHKPLATCSDWSYPKQQKKLSLNVVIMVIGSRGDIQPFLKLGKVLKENHGHRVRIATHPAFRDFVEQDSGLEFFSVGGDPAELMAFMVKNPGMIPTMETLKKGEVGRRRDAMAEMFEGFWRACINATDDEHDVHNLKMMGTKGPFIADAIIANPPSFAHIHCAERLGIPLHLMFTFPYTPTLDFPHPLANIKKTNVDPGYTNFMSYPLVEMMTWQGLGDLVNGFRVKTLGLEPVSTLWAPGQLYRLRVPYTYMWSPGLVPKPKDWGPEIDIAGFVFLDLASSFEPPEELTKFLDDGEPPIYIGFGSIVVDDPNRFTQMIYEAVEIAGVRALVSKGWGGFGGDDSPENVFLLDNTPHDWLFPKLKAVVHHGGAGTTAIGLKCGKPTLVVPFFGDQFFWGNMIGKAGAGAEPIPYKELTAEKLAEGIKTLLESKTQKKAEEIAKSIEKEGDGAENAIKAFQRGLAIRNEQSMRCSILDERLAVWTLKKTNLRLSALAADFLVASKKIKWKQLRLLRHVEWNDFEGPGEPVTGIASTIAKNFTSAATGIASIPFKLAQSAKTRKHHENKKARKERKAIAKEKRRQMRSAPVQSSSFAPGNSNNGAGQPQSQQTDPLEATIARRDLLPPNQIPNVVAFTQGDTAAEQIQGGRPEGSQAGGDQSVTDNDSVLTAENPQGYAEEIAGDITGGLKKSGWAIIKTPIDLSTAVVQGFHNAPRLYGDETVRRPTRITGIHSGLKAGGKEFIFGIYDGWTGLVLQPYDGAVRDGPVGFIKGTGMGLMGFVLKNLSAAIGPFAYTAKGAQKELHKGKQPTKFLRRARIIQGQRDLVALSDEERAVASKRVAHGWAVMEELWYEMAEERRGRLFGHIKAVRERKTWRMEVRFDNTFMAEKALEALHRGDGECLETIFEHQRRQMEEERMFTRTAARRDRDVGRDRATRAKRVTEFLAREEEEQRRAEGLGGVGPVIERPRGYGDGGVENSQSQRDTMDRVNTREV</sequence>
<dbReference type="InterPro" id="IPR010610">
    <property type="entry name" value="EryCIII-like_C"/>
</dbReference>
<feature type="compositionally biased region" description="Basic residues" evidence="2">
    <location>
        <begin position="853"/>
        <end position="878"/>
    </location>
</feature>
<dbReference type="GO" id="GO:0016906">
    <property type="term" value="F:sterol 3-beta-glucosyltransferase activity"/>
    <property type="evidence" value="ECO:0007669"/>
    <property type="project" value="UniProtKB-ARBA"/>
</dbReference>
<dbReference type="GeneID" id="36289239"/>
<feature type="compositionally biased region" description="Polar residues" evidence="2">
    <location>
        <begin position="950"/>
        <end position="959"/>
    </location>
</feature>
<dbReference type="Pfam" id="PF03033">
    <property type="entry name" value="Glyco_transf_28"/>
    <property type="match status" value="1"/>
</dbReference>
<feature type="region of interest" description="Disordered" evidence="2">
    <location>
        <begin position="1242"/>
        <end position="1288"/>
    </location>
</feature>
<feature type="domain" description="Glycosyltransferase family 28 N-terminal" evidence="3">
    <location>
        <begin position="319"/>
        <end position="476"/>
    </location>
</feature>
<evidence type="ECO:0000256" key="2">
    <source>
        <dbReference type="SAM" id="MobiDB-lite"/>
    </source>
</evidence>
<feature type="domain" description="Erythromycin biosynthesis protein CIII-like C-terminal" evidence="4">
    <location>
        <begin position="640"/>
        <end position="732"/>
    </location>
</feature>
<dbReference type="FunFam" id="3.40.50.2000:FF:000100">
    <property type="entry name" value="Glycosyltransferase family 1 protein"/>
    <property type="match status" value="1"/>
</dbReference>
<dbReference type="Gene3D" id="3.40.50.2000">
    <property type="entry name" value="Glycogen Phosphorylase B"/>
    <property type="match status" value="2"/>
</dbReference>
<protein>
    <submittedName>
        <fullName evidence="5">Uncharacterized protein</fullName>
    </submittedName>
</protein>
<organism evidence="5">
    <name type="scientific">Pseudogymnoascus destructans</name>
    <dbReference type="NCBI Taxonomy" id="655981"/>
    <lineage>
        <taxon>Eukaryota</taxon>
        <taxon>Fungi</taxon>
        <taxon>Dikarya</taxon>
        <taxon>Ascomycota</taxon>
        <taxon>Pezizomycotina</taxon>
        <taxon>Leotiomycetes</taxon>
        <taxon>Thelebolales</taxon>
        <taxon>Thelebolaceae</taxon>
        <taxon>Pseudogymnoascus</taxon>
    </lineage>
</organism>
<dbReference type="VEuPathDB" id="FungiDB:GMDG_02500"/>
<feature type="compositionally biased region" description="Basic and acidic residues" evidence="2">
    <location>
        <begin position="1278"/>
        <end position="1288"/>
    </location>
</feature>
<dbReference type="InterPro" id="IPR002213">
    <property type="entry name" value="UDP_glucos_trans"/>
</dbReference>
<dbReference type="PANTHER" id="PTHR48050">
    <property type="entry name" value="STEROL 3-BETA-GLUCOSYLTRANSFERASE"/>
    <property type="match status" value="1"/>
</dbReference>
<dbReference type="eggNOG" id="KOG1192">
    <property type="taxonomic scope" value="Eukaryota"/>
</dbReference>
<feature type="compositionally biased region" description="Low complexity" evidence="2">
    <location>
        <begin position="165"/>
        <end position="182"/>
    </location>
</feature>
<feature type="region of interest" description="Disordered" evidence="2">
    <location>
        <begin position="849"/>
        <end position="907"/>
    </location>
</feature>
<feature type="region of interest" description="Disordered" evidence="2">
    <location>
        <begin position="937"/>
        <end position="959"/>
    </location>
</feature>
<keyword evidence="1" id="KW-0808">Transferase</keyword>